<dbReference type="RefSeq" id="WP_159443269.1">
    <property type="nucleotide sequence ID" value="NZ_FUXI01000018.1"/>
</dbReference>
<organism evidence="4 5">
    <name type="scientific">Pilibacter termitis</name>
    <dbReference type="NCBI Taxonomy" id="263852"/>
    <lineage>
        <taxon>Bacteria</taxon>
        <taxon>Bacillati</taxon>
        <taxon>Bacillota</taxon>
        <taxon>Bacilli</taxon>
        <taxon>Lactobacillales</taxon>
        <taxon>Enterococcaceae</taxon>
        <taxon>Pilibacter</taxon>
    </lineage>
</organism>
<dbReference type="InterPro" id="IPR050624">
    <property type="entry name" value="HTH-type_Tx_Regulator"/>
</dbReference>
<keyword evidence="5" id="KW-1185">Reference proteome</keyword>
<dbReference type="Gene3D" id="1.10.357.10">
    <property type="entry name" value="Tetracycline Repressor, domain 2"/>
    <property type="match status" value="1"/>
</dbReference>
<evidence type="ECO:0000313" key="5">
    <source>
        <dbReference type="Proteomes" id="UP000190328"/>
    </source>
</evidence>
<dbReference type="Pfam" id="PF00440">
    <property type="entry name" value="TetR_N"/>
    <property type="match status" value="1"/>
</dbReference>
<gene>
    <name evidence="4" type="ORF">SAMN02745116_01654</name>
</gene>
<protein>
    <submittedName>
        <fullName evidence="4">Transcriptional regulator, TetR family</fullName>
    </submittedName>
</protein>
<dbReference type="PANTHER" id="PTHR43479:SF11">
    <property type="entry name" value="ACREF_ENVCD OPERON REPRESSOR-RELATED"/>
    <property type="match status" value="1"/>
</dbReference>
<dbReference type="PROSITE" id="PS50977">
    <property type="entry name" value="HTH_TETR_2"/>
    <property type="match status" value="1"/>
</dbReference>
<reference evidence="4 5" key="1">
    <citation type="submission" date="2017-02" db="EMBL/GenBank/DDBJ databases">
        <authorList>
            <person name="Peterson S.W."/>
        </authorList>
    </citation>
    <scope>NUCLEOTIDE SEQUENCE [LARGE SCALE GENOMIC DNA]</scope>
    <source>
        <strain evidence="4 5">ATCC BAA-1030</strain>
    </source>
</reference>
<dbReference type="GO" id="GO:0003677">
    <property type="term" value="F:DNA binding"/>
    <property type="evidence" value="ECO:0007669"/>
    <property type="project" value="UniProtKB-UniRule"/>
</dbReference>
<dbReference type="InterPro" id="IPR009057">
    <property type="entry name" value="Homeodomain-like_sf"/>
</dbReference>
<dbReference type="SUPFAM" id="SSF46689">
    <property type="entry name" value="Homeodomain-like"/>
    <property type="match status" value="1"/>
</dbReference>
<evidence type="ECO:0000256" key="2">
    <source>
        <dbReference type="PROSITE-ProRule" id="PRU00335"/>
    </source>
</evidence>
<name>A0A1T4P4Z5_9ENTE</name>
<evidence type="ECO:0000313" key="4">
    <source>
        <dbReference type="EMBL" id="SJZ86471.1"/>
    </source>
</evidence>
<sequence length="226" mass="26157">MARKNNPEKTKQRIIEISARLFAEKGYAKTTMQNIVEELGMSKGAIFYHFASKEEIVDAVIERYRKFIMTKVKKIADDYSLSTKERVIKILLSLNMNDIDGVSMVEYLLSPENALIYQRVEIVFFRDITEILGKVIEKGVEEGIFDTSYPKESVEFILRRIRAFDLSEMQNLTIEELELQIRAVTWGIERILGCKDGEMSELKTAFSNLSKEYTVSEERGKDERTV</sequence>
<proteinExistence type="predicted"/>
<evidence type="ECO:0000256" key="1">
    <source>
        <dbReference type="ARBA" id="ARBA00023125"/>
    </source>
</evidence>
<dbReference type="Pfam" id="PF21303">
    <property type="entry name" value="TetR_C_39"/>
    <property type="match status" value="1"/>
</dbReference>
<evidence type="ECO:0000259" key="3">
    <source>
        <dbReference type="PROSITE" id="PS50977"/>
    </source>
</evidence>
<dbReference type="PANTHER" id="PTHR43479">
    <property type="entry name" value="ACREF/ENVCD OPERON REPRESSOR-RELATED"/>
    <property type="match status" value="1"/>
</dbReference>
<dbReference type="STRING" id="263852.SAMN02745116_01654"/>
<feature type="domain" description="HTH tetR-type" evidence="3">
    <location>
        <begin position="8"/>
        <end position="68"/>
    </location>
</feature>
<dbReference type="EMBL" id="FUXI01000018">
    <property type="protein sequence ID" value="SJZ86471.1"/>
    <property type="molecule type" value="Genomic_DNA"/>
</dbReference>
<dbReference type="InterPro" id="IPR001647">
    <property type="entry name" value="HTH_TetR"/>
</dbReference>
<dbReference type="InterPro" id="IPR049149">
    <property type="entry name" value="TetR/AcrR_C"/>
</dbReference>
<accession>A0A1T4P4Z5</accession>
<dbReference type="Proteomes" id="UP000190328">
    <property type="component" value="Unassembled WGS sequence"/>
</dbReference>
<keyword evidence="1 2" id="KW-0238">DNA-binding</keyword>
<dbReference type="PRINTS" id="PR00455">
    <property type="entry name" value="HTHTETR"/>
</dbReference>
<dbReference type="AlphaFoldDB" id="A0A1T4P4Z5"/>
<feature type="DNA-binding region" description="H-T-H motif" evidence="2">
    <location>
        <begin position="31"/>
        <end position="50"/>
    </location>
</feature>
<dbReference type="OrthoDB" id="9814200at2"/>